<gene>
    <name evidence="1" type="ORF">dnm_048990</name>
</gene>
<sequence>MKRIFRLSREHLLRIRRNTGREYPFNPGIRCHIAGPPKSVIIRLY</sequence>
<dbReference type="EMBL" id="CP061800">
    <property type="protein sequence ID" value="QTA88852.1"/>
    <property type="molecule type" value="Genomic_DNA"/>
</dbReference>
<accession>A0A975BNL6</accession>
<name>A0A975BNL6_9BACT</name>
<dbReference type="Proteomes" id="UP000663722">
    <property type="component" value="Chromosome"/>
</dbReference>
<proteinExistence type="predicted"/>
<organism evidence="1 2">
    <name type="scientific">Desulfonema magnum</name>
    <dbReference type="NCBI Taxonomy" id="45655"/>
    <lineage>
        <taxon>Bacteria</taxon>
        <taxon>Pseudomonadati</taxon>
        <taxon>Thermodesulfobacteriota</taxon>
        <taxon>Desulfobacteria</taxon>
        <taxon>Desulfobacterales</taxon>
        <taxon>Desulfococcaceae</taxon>
        <taxon>Desulfonema</taxon>
    </lineage>
</organism>
<dbReference type="KEGG" id="dmm:dnm_048990"/>
<keyword evidence="2" id="KW-1185">Reference proteome</keyword>
<reference evidence="1" key="1">
    <citation type="journal article" date="2021" name="Microb. Physiol.">
        <title>Proteogenomic Insights into the Physiology of Marine, Sulfate-Reducing, Filamentous Desulfonema limicola and Desulfonema magnum.</title>
        <authorList>
            <person name="Schnaars V."/>
            <person name="Wohlbrand L."/>
            <person name="Scheve S."/>
            <person name="Hinrichs C."/>
            <person name="Reinhardt R."/>
            <person name="Rabus R."/>
        </authorList>
    </citation>
    <scope>NUCLEOTIDE SEQUENCE</scope>
    <source>
        <strain evidence="1">4be13</strain>
    </source>
</reference>
<evidence type="ECO:0000313" key="1">
    <source>
        <dbReference type="EMBL" id="QTA88852.1"/>
    </source>
</evidence>
<protein>
    <submittedName>
        <fullName evidence="1">Uncharacterized protein</fullName>
    </submittedName>
</protein>
<dbReference type="AlphaFoldDB" id="A0A975BNL6"/>
<evidence type="ECO:0000313" key="2">
    <source>
        <dbReference type="Proteomes" id="UP000663722"/>
    </source>
</evidence>